<sequence>MRYLAFVLTIIFLIWFAHRLFSVRPAAKSAQEPQGPWPFYARHPLNAAEQVLYHRLSMALPEYIILAQVPLTRVMGVSKGHSFFEWQPRIRELQLDFLICRKDFSVVAAVELDEDSQQGLVHQAVNERITRVCRDAELRLIRWHTRLMPDELAIRAAFSEPVLSRPADPHVLDQEFEDMVAKAQ</sequence>
<dbReference type="InterPro" id="IPR024402">
    <property type="entry name" value="DUF2726"/>
</dbReference>
<dbReference type="Pfam" id="PF10881">
    <property type="entry name" value="DUF2726"/>
    <property type="match status" value="1"/>
</dbReference>
<evidence type="ECO:0000313" key="3">
    <source>
        <dbReference type="Proteomes" id="UP000680067"/>
    </source>
</evidence>
<comment type="caution">
    <text evidence="2">The sequence shown here is derived from an EMBL/GenBank/DDBJ whole genome shotgun (WGS) entry which is preliminary data.</text>
</comment>
<name>A0A941DQE9_9BURK</name>
<proteinExistence type="predicted"/>
<dbReference type="AlphaFoldDB" id="A0A941DQE9"/>
<dbReference type="RefSeq" id="WP_212687534.1">
    <property type="nucleotide sequence ID" value="NZ_CAXBSD010000119.1"/>
</dbReference>
<evidence type="ECO:0000313" key="2">
    <source>
        <dbReference type="EMBL" id="MBR7782191.1"/>
    </source>
</evidence>
<evidence type="ECO:0000259" key="1">
    <source>
        <dbReference type="Pfam" id="PF10881"/>
    </source>
</evidence>
<dbReference type="Proteomes" id="UP000680067">
    <property type="component" value="Unassembled WGS sequence"/>
</dbReference>
<gene>
    <name evidence="2" type="ORF">KDM89_08565</name>
</gene>
<dbReference type="EMBL" id="JAGSPN010000005">
    <property type="protein sequence ID" value="MBR7782191.1"/>
    <property type="molecule type" value="Genomic_DNA"/>
</dbReference>
<feature type="domain" description="DUF2726" evidence="1">
    <location>
        <begin position="45"/>
        <end position="156"/>
    </location>
</feature>
<protein>
    <submittedName>
        <fullName evidence="2">DUF2726 domain-containing protein</fullName>
    </submittedName>
</protein>
<reference evidence="2" key="1">
    <citation type="submission" date="2021-04" db="EMBL/GenBank/DDBJ databases">
        <title>novel species isolated from subtropical streams in China.</title>
        <authorList>
            <person name="Lu H."/>
        </authorList>
    </citation>
    <scope>NUCLEOTIDE SEQUENCE</scope>
    <source>
        <strain evidence="2">LFS511W</strain>
    </source>
</reference>
<keyword evidence="3" id="KW-1185">Reference proteome</keyword>
<accession>A0A941DQE9</accession>
<organism evidence="2 3">
    <name type="scientific">Undibacterium luofuense</name>
    <dbReference type="NCBI Taxonomy" id="2828733"/>
    <lineage>
        <taxon>Bacteria</taxon>
        <taxon>Pseudomonadati</taxon>
        <taxon>Pseudomonadota</taxon>
        <taxon>Betaproteobacteria</taxon>
        <taxon>Burkholderiales</taxon>
        <taxon>Oxalobacteraceae</taxon>
        <taxon>Undibacterium</taxon>
    </lineage>
</organism>